<dbReference type="InterPro" id="IPR039008">
    <property type="entry name" value="IF_rod_dom"/>
</dbReference>
<feature type="compositionally biased region" description="Low complexity" evidence="4">
    <location>
        <begin position="229"/>
        <end position="243"/>
    </location>
</feature>
<dbReference type="AlphaFoldDB" id="A0A9Q0DZ60"/>
<dbReference type="SUPFAM" id="SSF64593">
    <property type="entry name" value="Intermediate filament protein, coiled coil region"/>
    <property type="match status" value="2"/>
</dbReference>
<organism evidence="7 8">
    <name type="scientific">Muraenolepis orangiensis</name>
    <name type="common">Patagonian moray cod</name>
    <dbReference type="NCBI Taxonomy" id="630683"/>
    <lineage>
        <taxon>Eukaryota</taxon>
        <taxon>Metazoa</taxon>
        <taxon>Chordata</taxon>
        <taxon>Craniata</taxon>
        <taxon>Vertebrata</taxon>
        <taxon>Euteleostomi</taxon>
        <taxon>Actinopterygii</taxon>
        <taxon>Neopterygii</taxon>
        <taxon>Teleostei</taxon>
        <taxon>Neoteleostei</taxon>
        <taxon>Acanthomorphata</taxon>
        <taxon>Zeiogadaria</taxon>
        <taxon>Gadariae</taxon>
        <taxon>Gadiformes</taxon>
        <taxon>Muraenolepidoidei</taxon>
        <taxon>Muraenolepididae</taxon>
        <taxon>Muraenolepis</taxon>
    </lineage>
</organism>
<dbReference type="SMART" id="SM00450">
    <property type="entry name" value="RHOD"/>
    <property type="match status" value="1"/>
</dbReference>
<dbReference type="InterPro" id="IPR001763">
    <property type="entry name" value="Rhodanese-like_dom"/>
</dbReference>
<comment type="caution">
    <text evidence="7">The sequence shown here is derived from an EMBL/GenBank/DDBJ whole genome shotgun (WGS) entry which is preliminary data.</text>
</comment>
<dbReference type="GO" id="GO:0005882">
    <property type="term" value="C:intermediate filament"/>
    <property type="evidence" value="ECO:0007669"/>
    <property type="project" value="UniProtKB-KW"/>
</dbReference>
<dbReference type="GO" id="GO:0005200">
    <property type="term" value="F:structural constituent of cytoskeleton"/>
    <property type="evidence" value="ECO:0007669"/>
    <property type="project" value="TreeGrafter"/>
</dbReference>
<evidence type="ECO:0000313" key="8">
    <source>
        <dbReference type="Proteomes" id="UP001148018"/>
    </source>
</evidence>
<feature type="coiled-coil region" evidence="3">
    <location>
        <begin position="427"/>
        <end position="461"/>
    </location>
</feature>
<dbReference type="SUPFAM" id="SSF141571">
    <property type="entry name" value="Pentapeptide repeat-like"/>
    <property type="match status" value="1"/>
</dbReference>
<dbReference type="SUPFAM" id="SSF52821">
    <property type="entry name" value="Rhodanese/Cell cycle control phosphatase"/>
    <property type="match status" value="1"/>
</dbReference>
<evidence type="ECO:0000313" key="7">
    <source>
        <dbReference type="EMBL" id="KAJ3597231.1"/>
    </source>
</evidence>
<dbReference type="FunFam" id="1.20.5.170:FF:000002">
    <property type="entry name" value="Type I keratin KA11"/>
    <property type="match status" value="1"/>
</dbReference>
<dbReference type="PROSITE" id="PS50206">
    <property type="entry name" value="RHODANESE_3"/>
    <property type="match status" value="1"/>
</dbReference>
<feature type="coiled-coil region" evidence="3">
    <location>
        <begin position="533"/>
        <end position="599"/>
    </location>
</feature>
<feature type="compositionally biased region" description="Gly residues" evidence="4">
    <location>
        <begin position="1096"/>
        <end position="1105"/>
    </location>
</feature>
<proteinExistence type="predicted"/>
<feature type="coiled-coil region" evidence="3">
    <location>
        <begin position="329"/>
        <end position="384"/>
    </location>
</feature>
<dbReference type="PROSITE" id="PS51842">
    <property type="entry name" value="IF_ROD_2"/>
    <property type="match status" value="1"/>
</dbReference>
<dbReference type="GO" id="GO:0045109">
    <property type="term" value="P:intermediate filament organization"/>
    <property type="evidence" value="ECO:0007669"/>
    <property type="project" value="TreeGrafter"/>
</dbReference>
<evidence type="ECO:0000259" key="5">
    <source>
        <dbReference type="PROSITE" id="PS50206"/>
    </source>
</evidence>
<dbReference type="GO" id="GO:0005737">
    <property type="term" value="C:cytoplasm"/>
    <property type="evidence" value="ECO:0007669"/>
    <property type="project" value="TreeGrafter"/>
</dbReference>
<feature type="domain" description="Rhodanese" evidence="5">
    <location>
        <begin position="71"/>
        <end position="170"/>
    </location>
</feature>
<dbReference type="Gene3D" id="1.20.5.500">
    <property type="entry name" value="Single helix bin"/>
    <property type="match status" value="1"/>
</dbReference>
<feature type="region of interest" description="Disordered" evidence="4">
    <location>
        <begin position="1096"/>
        <end position="1206"/>
    </location>
</feature>
<dbReference type="Gene3D" id="1.20.5.170">
    <property type="match status" value="1"/>
</dbReference>
<keyword evidence="8" id="KW-1185">Reference proteome</keyword>
<dbReference type="OrthoDB" id="2441647at2759"/>
<feature type="compositionally biased region" description="Gly residues" evidence="4">
    <location>
        <begin position="1116"/>
        <end position="1193"/>
    </location>
</feature>
<evidence type="ECO:0000256" key="3">
    <source>
        <dbReference type="SAM" id="Coils"/>
    </source>
</evidence>
<name>A0A9Q0DZ60_9TELE</name>
<dbReference type="EMBL" id="JANIIK010000109">
    <property type="protein sequence ID" value="KAJ3597231.1"/>
    <property type="molecule type" value="Genomic_DNA"/>
</dbReference>
<dbReference type="InterPro" id="IPR050405">
    <property type="entry name" value="Intermediate_filament"/>
</dbReference>
<dbReference type="Gene3D" id="1.20.5.1160">
    <property type="entry name" value="Vasodilator-stimulated phosphoprotein"/>
    <property type="match status" value="1"/>
</dbReference>
<feature type="domain" description="IF rod" evidence="6">
    <location>
        <begin position="318"/>
        <end position="628"/>
    </location>
</feature>
<feature type="region of interest" description="Disordered" evidence="4">
    <location>
        <begin position="227"/>
        <end position="268"/>
    </location>
</feature>
<evidence type="ECO:0000256" key="1">
    <source>
        <dbReference type="ARBA" id="ARBA00022754"/>
    </source>
</evidence>
<reference evidence="7" key="1">
    <citation type="submission" date="2022-07" db="EMBL/GenBank/DDBJ databases">
        <title>Chromosome-level genome of Muraenolepis orangiensis.</title>
        <authorList>
            <person name="Kim J."/>
        </authorList>
    </citation>
    <scope>NUCLEOTIDE SEQUENCE</scope>
    <source>
        <strain evidence="7">KU_S4_2022</strain>
        <tissue evidence="7">Muscle</tissue>
    </source>
</reference>
<dbReference type="SMART" id="SM01391">
    <property type="entry name" value="Filament"/>
    <property type="match status" value="1"/>
</dbReference>
<gene>
    <name evidence="7" type="ORF">NHX12_000759</name>
</gene>
<evidence type="ECO:0000256" key="4">
    <source>
        <dbReference type="SAM" id="MobiDB-lite"/>
    </source>
</evidence>
<dbReference type="Pfam" id="PF00581">
    <property type="entry name" value="Rhodanese"/>
    <property type="match status" value="1"/>
</dbReference>
<accession>A0A9Q0DZ60</accession>
<dbReference type="Gene3D" id="3.40.250.10">
    <property type="entry name" value="Rhodanese-like domain"/>
    <property type="match status" value="1"/>
</dbReference>
<dbReference type="Pfam" id="PF00038">
    <property type="entry name" value="Filament"/>
    <property type="match status" value="1"/>
</dbReference>
<protein>
    <recommendedName>
        <fullName evidence="9">IF rod domain-containing protein</fullName>
    </recommendedName>
</protein>
<dbReference type="PANTHER" id="PTHR45652:SF11">
    <property type="entry name" value="NOTOCHORD GRANULAR SURFACE"/>
    <property type="match status" value="1"/>
</dbReference>
<feature type="compositionally biased region" description="Polar residues" evidence="4">
    <location>
        <begin position="244"/>
        <end position="256"/>
    </location>
</feature>
<dbReference type="PANTHER" id="PTHR45652">
    <property type="entry name" value="GLIAL FIBRILLARY ACIDIC PROTEIN"/>
    <property type="match status" value="1"/>
</dbReference>
<keyword evidence="2 3" id="KW-0175">Coiled coil</keyword>
<dbReference type="InterPro" id="IPR036873">
    <property type="entry name" value="Rhodanese-like_dom_sf"/>
</dbReference>
<evidence type="ECO:0000256" key="2">
    <source>
        <dbReference type="ARBA" id="ARBA00023054"/>
    </source>
</evidence>
<sequence>MALSGCWRYAVSVVPRLLTSRGGLHCHVVARISGRPGVLVSTTPKWSLLRGLSSTPPITDVTYGQLKRDLAGRTAVVIDVREPWELREYGIIPGSINVPLAQVDDALKLNHADFKEKYGGDKPQTADKIVFSCLAGVRSKTALDTATLQGYKDVLHYPVTYSDHHFSAAEEAIKVAIRADHVIAPNGSLSASQWLWLRSVERERVKLKDLNVNKSAYNSILCTRGKTDSNSSSYQVRVSSPSPTRTNGRTASTSLSRCPGGGSMRVESMGRRTGSAALKTRIARAGTVACVGLDGKPAMDLDVASAENQEFLSTRNSERREMIVLNDRLAVYIDKVRSLEQQNQLLETEIEAYQNRFQKPSVLRLLYEEQLKELRKVAEQMRIQRDITLASKESTTAHLATIKIKYEEAVEMRRKAELDIENFRPDVDKATSSRIALEKQLEQLEIEIEFLKRVHQQEIDELLKQIYSAHASAQSAFTLPDLASALKQIQQQYDDIAAKNLKDMDAWYKNKFEDLTSKTTSHVDKVRGFREGLAGAKKDILNKERDLDSMKTKNDGLEAQIRDAQARHKKELEELQARIEALQHELKATKGKIALHLREYQDLLNVKMALEIEIITYRKLIEGEDVRLAGMMLNVSFMSGSCMSAIGAGSAMGGVGSGSAGMGGAGISSSAMGGAGSGSAGMGGAGVGSAGMRGAGIGSTGISGSGMGGAGMGREGMGGVGIGAGSGPVIRGRSMGGAEMGGTGIGGAGMSEAGMGGVGMGGAGMGSTGMGGAGMGGVGISEAGVAGVGMGGAGMDSTRMGGVGMGGAGMDSTRMGGAGMVGVGMGGAGMDSTGMGGAGMGGAGMGRAGMGGAGMDNTGMGGAGMGRAGMGGAGMDNTGMGGAGMDSTGMGGAGMGRAGMGGAGMDNTGMGGAGMGHAGMGGAGMDSTGMGGAGMGHAGMGGAGMDSTGMGGAGMGRAGMGGAGMDNTGMGHAGMGSAGMDSTGMGGAGMGGAGMGSTGMGSAGMGRAGMGGAGMGGAGMGSTGMGGVGMGGAGMDNTGMGGAGMGGASMGSPGMGGETMGSAGIRGTGISAGGVDASGTGLGGVGGSIHGVGSRGMDGGLGSGTRGVARSDTEGHGGVGGGDWVGGPGPDGTGSGRSGGGGRGTGSGVANGYTGSGGVTGGSGGTRGGTRSVGGVSGGFLDGTGSGDTGMAGDGRKGGKGLSGGVGGLGKGTGFGSEGYDPTIDAYTEQAVELTERRTVLIRTVKNEDEVVQSDLQEQIYIISGAADDSDDDQA</sequence>
<dbReference type="Proteomes" id="UP001148018">
    <property type="component" value="Unassembled WGS sequence"/>
</dbReference>
<keyword evidence="1" id="KW-0403">Intermediate filament</keyword>
<evidence type="ECO:0000259" key="6">
    <source>
        <dbReference type="PROSITE" id="PS51842"/>
    </source>
</evidence>
<dbReference type="Gene3D" id="2.160.20.80">
    <property type="entry name" value="E3 ubiquitin-protein ligase SopA"/>
    <property type="match status" value="1"/>
</dbReference>
<evidence type="ECO:0008006" key="9">
    <source>
        <dbReference type="Google" id="ProtNLM"/>
    </source>
</evidence>